<dbReference type="Gene3D" id="3.40.30.10">
    <property type="entry name" value="Glutaredoxin"/>
    <property type="match status" value="1"/>
</dbReference>
<proteinExistence type="predicted"/>
<dbReference type="InterPro" id="IPR036282">
    <property type="entry name" value="Glutathione-S-Trfase_C_sf"/>
</dbReference>
<reference evidence="3" key="1">
    <citation type="submission" date="2020-10" db="EMBL/GenBank/DDBJ databases">
        <title>Chromosome-scale genome assembly of the Allis shad, Alosa alosa.</title>
        <authorList>
            <person name="Margot Z."/>
            <person name="Christophe K."/>
            <person name="Cabau C."/>
            <person name="Louis A."/>
            <person name="Berthelot C."/>
            <person name="Parey E."/>
            <person name="Roest Crollius H."/>
            <person name="Montfort J."/>
            <person name="Robinson-Rechavi M."/>
            <person name="Bucao C."/>
            <person name="Bouchez O."/>
            <person name="Gislard M."/>
            <person name="Lluch J."/>
            <person name="Milhes M."/>
            <person name="Lampietro C."/>
            <person name="Lopez Roques C."/>
            <person name="Donnadieu C."/>
            <person name="Braasch I."/>
            <person name="Desvignes T."/>
            <person name="Postlethwait J."/>
            <person name="Bobe J."/>
            <person name="Guiguen Y."/>
        </authorList>
    </citation>
    <scope>NUCLEOTIDE SEQUENCE</scope>
    <source>
        <strain evidence="3">M-15738</strain>
        <tissue evidence="3">Blood</tissue>
    </source>
</reference>
<dbReference type="CDD" id="cd00299">
    <property type="entry name" value="GST_C_family"/>
    <property type="match status" value="1"/>
</dbReference>
<dbReference type="SFLD" id="SFLDG00358">
    <property type="entry name" value="Main_(cytGST)"/>
    <property type="match status" value="1"/>
</dbReference>
<dbReference type="FunFam" id="3.40.30.10:FF:000221">
    <property type="entry name" value="Glutathione S-transferase rho"/>
    <property type="match status" value="1"/>
</dbReference>
<evidence type="ECO:0000313" key="4">
    <source>
        <dbReference type="Proteomes" id="UP000823561"/>
    </source>
</evidence>
<dbReference type="SUPFAM" id="SSF47616">
    <property type="entry name" value="GST C-terminal domain-like"/>
    <property type="match status" value="1"/>
</dbReference>
<dbReference type="GO" id="GO:0006559">
    <property type="term" value="P:L-phenylalanine catabolic process"/>
    <property type="evidence" value="ECO:0007669"/>
    <property type="project" value="TreeGrafter"/>
</dbReference>
<dbReference type="PROSITE" id="PS50405">
    <property type="entry name" value="GST_CTER"/>
    <property type="match status" value="1"/>
</dbReference>
<evidence type="ECO:0000313" key="3">
    <source>
        <dbReference type="EMBL" id="KAG5265035.1"/>
    </source>
</evidence>
<dbReference type="PANTHER" id="PTHR42673">
    <property type="entry name" value="MALEYLACETOACETATE ISOMERASE"/>
    <property type="match status" value="1"/>
</dbReference>
<evidence type="ECO:0008006" key="5">
    <source>
        <dbReference type="Google" id="ProtNLM"/>
    </source>
</evidence>
<comment type="caution">
    <text evidence="3">The sequence shown here is derived from an EMBL/GenBank/DDBJ whole genome shotgun (WGS) entry which is preliminary data.</text>
</comment>
<sequence>MAEDMFLLWGSGSPPCWRVMIALEEKNLQGYQHKLLSFEKGEHKSKEVFDVNPRGQVPSFRHGPHMINESVAACMYLENQFKSQGNQLIPSDQAGFALVYQRMIEAPNAQQKMIDVLLYNFHTPEEERQEAALKKKNEAATTEFQLWEGYLQKTGPYMAGQNFSLADVAFFPTLALAFRLGLSQNKYPKLAEYHDFLKDRPSIKATWAQHWLENPPFKSPPLAIL</sequence>
<evidence type="ECO:0000259" key="2">
    <source>
        <dbReference type="PROSITE" id="PS50405"/>
    </source>
</evidence>
<dbReference type="InterPro" id="IPR036249">
    <property type="entry name" value="Thioredoxin-like_sf"/>
</dbReference>
<dbReference type="InterPro" id="IPR040079">
    <property type="entry name" value="Glutathione_S-Trfase"/>
</dbReference>
<dbReference type="Pfam" id="PF13409">
    <property type="entry name" value="GST_N_2"/>
    <property type="match status" value="1"/>
</dbReference>
<feature type="domain" description="GST C-terminal" evidence="2">
    <location>
        <begin position="92"/>
        <end position="222"/>
    </location>
</feature>
<dbReference type="PANTHER" id="PTHR42673:SF4">
    <property type="entry name" value="MALEYLACETOACETATE ISOMERASE"/>
    <property type="match status" value="1"/>
</dbReference>
<dbReference type="Pfam" id="PF14497">
    <property type="entry name" value="GST_C_3"/>
    <property type="match status" value="1"/>
</dbReference>
<dbReference type="GO" id="GO:0006749">
    <property type="term" value="P:glutathione metabolic process"/>
    <property type="evidence" value="ECO:0007669"/>
    <property type="project" value="TreeGrafter"/>
</dbReference>
<protein>
    <recommendedName>
        <fullName evidence="5">Glutathione S-transferase</fullName>
    </recommendedName>
</protein>
<dbReference type="PROSITE" id="PS50404">
    <property type="entry name" value="GST_NTER"/>
    <property type="match status" value="1"/>
</dbReference>
<dbReference type="GO" id="GO:0005739">
    <property type="term" value="C:mitochondrion"/>
    <property type="evidence" value="ECO:0007669"/>
    <property type="project" value="TreeGrafter"/>
</dbReference>
<dbReference type="InterPro" id="IPR010987">
    <property type="entry name" value="Glutathione-S-Trfase_C-like"/>
</dbReference>
<dbReference type="AlphaFoldDB" id="A0AAV6FQQ1"/>
<gene>
    <name evidence="3" type="ORF">AALO_G00260720</name>
</gene>
<organism evidence="3 4">
    <name type="scientific">Alosa alosa</name>
    <name type="common">allis shad</name>
    <dbReference type="NCBI Taxonomy" id="278164"/>
    <lineage>
        <taxon>Eukaryota</taxon>
        <taxon>Metazoa</taxon>
        <taxon>Chordata</taxon>
        <taxon>Craniata</taxon>
        <taxon>Vertebrata</taxon>
        <taxon>Euteleostomi</taxon>
        <taxon>Actinopterygii</taxon>
        <taxon>Neopterygii</taxon>
        <taxon>Teleostei</taxon>
        <taxon>Clupei</taxon>
        <taxon>Clupeiformes</taxon>
        <taxon>Clupeoidei</taxon>
        <taxon>Clupeidae</taxon>
        <taxon>Alosa</taxon>
    </lineage>
</organism>
<dbReference type="SUPFAM" id="SSF52833">
    <property type="entry name" value="Thioredoxin-like"/>
    <property type="match status" value="1"/>
</dbReference>
<accession>A0AAV6FQQ1</accession>
<dbReference type="CDD" id="cd00570">
    <property type="entry name" value="GST_N_family"/>
    <property type="match status" value="1"/>
</dbReference>
<dbReference type="GO" id="GO:0004364">
    <property type="term" value="F:glutathione transferase activity"/>
    <property type="evidence" value="ECO:0007669"/>
    <property type="project" value="TreeGrafter"/>
</dbReference>
<dbReference type="EMBL" id="JADWDJ010000020">
    <property type="protein sequence ID" value="KAG5265035.1"/>
    <property type="molecule type" value="Genomic_DNA"/>
</dbReference>
<evidence type="ECO:0000259" key="1">
    <source>
        <dbReference type="PROSITE" id="PS50404"/>
    </source>
</evidence>
<dbReference type="GO" id="GO:0016034">
    <property type="term" value="F:maleylacetoacetate isomerase activity"/>
    <property type="evidence" value="ECO:0007669"/>
    <property type="project" value="TreeGrafter"/>
</dbReference>
<feature type="domain" description="GST N-terminal" evidence="1">
    <location>
        <begin position="3"/>
        <end position="85"/>
    </location>
</feature>
<name>A0AAV6FQQ1_9TELE</name>
<keyword evidence="4" id="KW-1185">Reference proteome</keyword>
<dbReference type="InterPro" id="IPR004046">
    <property type="entry name" value="GST_C"/>
</dbReference>
<dbReference type="InterPro" id="IPR004045">
    <property type="entry name" value="Glutathione_S-Trfase_N"/>
</dbReference>
<dbReference type="SFLD" id="SFLDS00019">
    <property type="entry name" value="Glutathione_Transferase_(cytos"/>
    <property type="match status" value="1"/>
</dbReference>
<dbReference type="Proteomes" id="UP000823561">
    <property type="component" value="Chromosome 20"/>
</dbReference>
<dbReference type="Gene3D" id="1.20.1050.10">
    <property type="match status" value="1"/>
</dbReference>